<accession>A0A4C1ZIS0</accession>
<dbReference type="AlphaFoldDB" id="A0A4C1ZIS0"/>
<keyword evidence="3" id="KW-1185">Reference proteome</keyword>
<feature type="compositionally biased region" description="Acidic residues" evidence="1">
    <location>
        <begin position="478"/>
        <end position="488"/>
    </location>
</feature>
<gene>
    <name evidence="2" type="ORF">EVAR_67485_1</name>
</gene>
<evidence type="ECO:0008006" key="4">
    <source>
        <dbReference type="Google" id="ProtNLM"/>
    </source>
</evidence>
<sequence length="488" mass="55724">MPSTPDNARCTADKLIDYCKGGKTKNKNKKRKSSRKLGTRNYRNYSAEMLELAVESVANKKISSIDAEKQFDIPQRKILNKIAKRHMHTVGAPIKLTTEEEQHFSVILAAGDFGSPLTKLDVRLLVFNYLKEMGVKKFLMNISSAKAEKAVDEMVNYFANLQETLKDVPTCNIVNYETNCSDNPGTLPPLDRGQHGLLTNPELLRILFTELKICMMRGYLVVPMMQDTTAQKAIDSSEYGIAESLLEYLKHTRTPNPMIKKRSKKINTEPGKSVSIKDINIVKENHSKSKSTTYRPVLQKKRNTTRNELNSVCFRSNENIDFGVDDDNMNDAENDFVENYLDENTEVLIKIKKLLMSKYNDIDLERSSFDNNELNDKDVNDQKINTNSKKGDICESKVMTKYNMNKHGCINKDPSGMEYMNIEENPLFLVEEFLDSNDVEIQENIIDFMDCIKKNIKEKTVDSETEVSGDISLRDSSDTEDFSLEEEE</sequence>
<dbReference type="Proteomes" id="UP000299102">
    <property type="component" value="Unassembled WGS sequence"/>
</dbReference>
<organism evidence="2 3">
    <name type="scientific">Eumeta variegata</name>
    <name type="common">Bagworm moth</name>
    <name type="synonym">Eumeta japonica</name>
    <dbReference type="NCBI Taxonomy" id="151549"/>
    <lineage>
        <taxon>Eukaryota</taxon>
        <taxon>Metazoa</taxon>
        <taxon>Ecdysozoa</taxon>
        <taxon>Arthropoda</taxon>
        <taxon>Hexapoda</taxon>
        <taxon>Insecta</taxon>
        <taxon>Pterygota</taxon>
        <taxon>Neoptera</taxon>
        <taxon>Endopterygota</taxon>
        <taxon>Lepidoptera</taxon>
        <taxon>Glossata</taxon>
        <taxon>Ditrysia</taxon>
        <taxon>Tineoidea</taxon>
        <taxon>Psychidae</taxon>
        <taxon>Oiketicinae</taxon>
        <taxon>Eumeta</taxon>
    </lineage>
</organism>
<proteinExistence type="predicted"/>
<dbReference type="OrthoDB" id="10072016at2759"/>
<evidence type="ECO:0000313" key="3">
    <source>
        <dbReference type="Proteomes" id="UP000299102"/>
    </source>
</evidence>
<dbReference type="EMBL" id="BGZK01001796">
    <property type="protein sequence ID" value="GBP86445.1"/>
    <property type="molecule type" value="Genomic_DNA"/>
</dbReference>
<reference evidence="2 3" key="1">
    <citation type="journal article" date="2019" name="Commun. Biol.">
        <title>The bagworm genome reveals a unique fibroin gene that provides high tensile strength.</title>
        <authorList>
            <person name="Kono N."/>
            <person name="Nakamura H."/>
            <person name="Ohtoshi R."/>
            <person name="Tomita M."/>
            <person name="Numata K."/>
            <person name="Arakawa K."/>
        </authorList>
    </citation>
    <scope>NUCLEOTIDE SEQUENCE [LARGE SCALE GENOMIC DNA]</scope>
</reference>
<evidence type="ECO:0000256" key="1">
    <source>
        <dbReference type="SAM" id="MobiDB-lite"/>
    </source>
</evidence>
<feature type="region of interest" description="Disordered" evidence="1">
    <location>
        <begin position="463"/>
        <end position="488"/>
    </location>
</feature>
<comment type="caution">
    <text evidence="2">The sequence shown here is derived from an EMBL/GenBank/DDBJ whole genome shotgun (WGS) entry which is preliminary data.</text>
</comment>
<name>A0A4C1ZIS0_EUMVA</name>
<evidence type="ECO:0000313" key="2">
    <source>
        <dbReference type="EMBL" id="GBP86445.1"/>
    </source>
</evidence>
<protein>
    <recommendedName>
        <fullName evidence="4">HTH psq-type domain-containing protein</fullName>
    </recommendedName>
</protein>